<keyword evidence="2" id="KW-1185">Reference proteome</keyword>
<gene>
    <name evidence="1" type="ORF">KUV50_10335</name>
</gene>
<name>A0A953HXN0_9BACT</name>
<dbReference type="EMBL" id="JAHVHU010000009">
    <property type="protein sequence ID" value="MBY5958531.1"/>
    <property type="molecule type" value="Genomic_DNA"/>
</dbReference>
<sequence length="150" mass="16979">MKYLILGIALLTWVSCSKEGVELKANDFLIFGRFYGECRGKDCVKMFKLTSDQLLEDTADSYLATEFDFVPLSNDKYQQVKDLMNAIPGQLLNEEEDTIGCPDCADQGGLYIEFSDNGKTNSWRIDQNKSAVPVYLHDFIDEVNKAINQL</sequence>
<organism evidence="1 2">
    <name type="scientific">Membranihabitans marinus</name>
    <dbReference type="NCBI Taxonomy" id="1227546"/>
    <lineage>
        <taxon>Bacteria</taxon>
        <taxon>Pseudomonadati</taxon>
        <taxon>Bacteroidota</taxon>
        <taxon>Saprospiria</taxon>
        <taxon>Saprospirales</taxon>
        <taxon>Saprospiraceae</taxon>
        <taxon>Membranihabitans</taxon>
    </lineage>
</organism>
<evidence type="ECO:0008006" key="3">
    <source>
        <dbReference type="Google" id="ProtNLM"/>
    </source>
</evidence>
<dbReference type="RefSeq" id="WP_222580070.1">
    <property type="nucleotide sequence ID" value="NZ_JAHVHU010000009.1"/>
</dbReference>
<reference evidence="1" key="1">
    <citation type="submission" date="2021-06" db="EMBL/GenBank/DDBJ databases">
        <title>44 bacteria genomes isolated from Dapeng, Shenzhen.</title>
        <authorList>
            <person name="Zheng W."/>
            <person name="Yu S."/>
            <person name="Huang Y."/>
        </authorList>
    </citation>
    <scope>NUCLEOTIDE SEQUENCE</scope>
    <source>
        <strain evidence="1">DP5N28-2</strain>
    </source>
</reference>
<dbReference type="PROSITE" id="PS51257">
    <property type="entry name" value="PROKAR_LIPOPROTEIN"/>
    <property type="match status" value="1"/>
</dbReference>
<dbReference type="Proteomes" id="UP000753961">
    <property type="component" value="Unassembled WGS sequence"/>
</dbReference>
<proteinExistence type="predicted"/>
<dbReference type="AlphaFoldDB" id="A0A953HXN0"/>
<evidence type="ECO:0000313" key="2">
    <source>
        <dbReference type="Proteomes" id="UP000753961"/>
    </source>
</evidence>
<evidence type="ECO:0000313" key="1">
    <source>
        <dbReference type="EMBL" id="MBY5958531.1"/>
    </source>
</evidence>
<protein>
    <recommendedName>
        <fullName evidence="3">Lipoprotein</fullName>
    </recommendedName>
</protein>
<comment type="caution">
    <text evidence="1">The sequence shown here is derived from an EMBL/GenBank/DDBJ whole genome shotgun (WGS) entry which is preliminary data.</text>
</comment>
<accession>A0A953HXN0</accession>